<dbReference type="WBParaSite" id="nRc.2.0.1.t08061-RA">
    <property type="protein sequence ID" value="nRc.2.0.1.t08061-RA"/>
    <property type="gene ID" value="nRc.2.0.1.g08061"/>
</dbReference>
<dbReference type="Proteomes" id="UP000887565">
    <property type="component" value="Unplaced"/>
</dbReference>
<dbReference type="AlphaFoldDB" id="A0A915I2W3"/>
<accession>A0A915I2W3</accession>
<organism evidence="1 2">
    <name type="scientific">Romanomermis culicivorax</name>
    <name type="common">Nematode worm</name>
    <dbReference type="NCBI Taxonomy" id="13658"/>
    <lineage>
        <taxon>Eukaryota</taxon>
        <taxon>Metazoa</taxon>
        <taxon>Ecdysozoa</taxon>
        <taxon>Nematoda</taxon>
        <taxon>Enoplea</taxon>
        <taxon>Dorylaimia</taxon>
        <taxon>Mermithida</taxon>
        <taxon>Mermithoidea</taxon>
        <taxon>Mermithidae</taxon>
        <taxon>Romanomermis</taxon>
    </lineage>
</organism>
<evidence type="ECO:0000313" key="2">
    <source>
        <dbReference type="WBParaSite" id="nRc.2.0.1.t08061-RA"/>
    </source>
</evidence>
<proteinExistence type="predicted"/>
<evidence type="ECO:0000313" key="1">
    <source>
        <dbReference type="Proteomes" id="UP000887565"/>
    </source>
</evidence>
<protein>
    <submittedName>
        <fullName evidence="2">Uncharacterized protein</fullName>
    </submittedName>
</protein>
<name>A0A915I2W3_ROMCU</name>
<reference evidence="2" key="1">
    <citation type="submission" date="2022-11" db="UniProtKB">
        <authorList>
            <consortium name="WormBaseParasite"/>
        </authorList>
    </citation>
    <scope>IDENTIFICATION</scope>
</reference>
<sequence>MDQHAFFKHFLAIPIYGFGFGKNDGSHNSVSLNRNIPKECGYTTNNLCKLNTKLLVKGLLDASTMLSKI</sequence>
<keyword evidence="1" id="KW-1185">Reference proteome</keyword>